<evidence type="ECO:0000313" key="1">
    <source>
        <dbReference type="EMBL" id="RHE13252.1"/>
    </source>
</evidence>
<protein>
    <submittedName>
        <fullName evidence="1">Uncharacterized protein</fullName>
    </submittedName>
</protein>
<name>A0A414I917_9FIRM</name>
<dbReference type="EMBL" id="QSKO01000003">
    <property type="protein sequence ID" value="RHE77332.1"/>
    <property type="molecule type" value="Genomic_DNA"/>
</dbReference>
<evidence type="ECO:0000313" key="3">
    <source>
        <dbReference type="Proteomes" id="UP000283928"/>
    </source>
</evidence>
<dbReference type="EMBL" id="QSJW01000004">
    <property type="protein sequence ID" value="RHE13252.1"/>
    <property type="molecule type" value="Genomic_DNA"/>
</dbReference>
<accession>A0A414I917</accession>
<dbReference type="Proteomes" id="UP000284644">
    <property type="component" value="Unassembled WGS sequence"/>
</dbReference>
<dbReference type="AlphaFoldDB" id="A0A414I917"/>
<evidence type="ECO:0000313" key="4">
    <source>
        <dbReference type="Proteomes" id="UP000284644"/>
    </source>
</evidence>
<sequence>MNLYRYYQHDGFRCETTVGIVKAKDMQEAEKIVKNHYEKAYRGEFQRDGWELEEVEFSDDGCSEIYYG</sequence>
<gene>
    <name evidence="2" type="ORF">DW723_02830</name>
    <name evidence="1" type="ORF">DW767_07840</name>
</gene>
<reference evidence="3 4" key="1">
    <citation type="submission" date="2018-08" db="EMBL/GenBank/DDBJ databases">
        <title>A genome reference for cultivated species of the human gut microbiota.</title>
        <authorList>
            <person name="Zou Y."/>
            <person name="Xue W."/>
            <person name="Luo G."/>
        </authorList>
    </citation>
    <scope>NUCLEOTIDE SEQUENCE [LARGE SCALE GENOMIC DNA]</scope>
    <source>
        <strain evidence="2 3">AM27-32LB</strain>
        <strain evidence="1 4">AM29-25AC</strain>
    </source>
</reference>
<dbReference type="RefSeq" id="WP_117628345.1">
    <property type="nucleotide sequence ID" value="NZ_JAQEBC010000016.1"/>
</dbReference>
<organism evidence="1 4">
    <name type="scientific">Blautia obeum</name>
    <dbReference type="NCBI Taxonomy" id="40520"/>
    <lineage>
        <taxon>Bacteria</taxon>
        <taxon>Bacillati</taxon>
        <taxon>Bacillota</taxon>
        <taxon>Clostridia</taxon>
        <taxon>Lachnospirales</taxon>
        <taxon>Lachnospiraceae</taxon>
        <taxon>Blautia</taxon>
    </lineage>
</organism>
<evidence type="ECO:0000313" key="2">
    <source>
        <dbReference type="EMBL" id="RHE77332.1"/>
    </source>
</evidence>
<proteinExistence type="predicted"/>
<dbReference type="Proteomes" id="UP000283928">
    <property type="component" value="Unassembled WGS sequence"/>
</dbReference>
<comment type="caution">
    <text evidence="1">The sequence shown here is derived from an EMBL/GenBank/DDBJ whole genome shotgun (WGS) entry which is preliminary data.</text>
</comment>